<evidence type="ECO:0000313" key="1">
    <source>
        <dbReference type="EMBL" id="AKR17518.1"/>
    </source>
</evidence>
<keyword evidence="2" id="KW-1185">Reference proteome</keyword>
<dbReference type="InterPro" id="IPR007773">
    <property type="entry name" value="AcMNPV_P18"/>
</dbReference>
<dbReference type="GeneID" id="27429720"/>
<dbReference type="OrthoDB" id="11558at10239"/>
<dbReference type="Proteomes" id="UP000202962">
    <property type="component" value="Segment"/>
</dbReference>
<accession>A0A162GWW8</accession>
<dbReference type="EMBL" id="KR011718">
    <property type="protein sequence ID" value="AKR17518.1"/>
    <property type="molecule type" value="Genomic_DNA"/>
</dbReference>
<evidence type="ECO:0000313" key="2">
    <source>
        <dbReference type="Proteomes" id="UP000202962"/>
    </source>
</evidence>
<reference evidence="1 2" key="1">
    <citation type="submission" date="2015-03" db="EMBL/GenBank/DDBJ databases">
        <title>The complete genome sequence of Mocis sp. granulovirus.</title>
        <authorList>
            <person name="Ardisson-Araujo D.M.P."/>
            <person name="Melo F.L."/>
            <person name="Sosa-Gomez D.R."/>
            <person name="Ribeiro B.M."/>
        </authorList>
    </citation>
    <scope>NUCLEOTIDE SEQUENCE [LARGE SCALE GENOMIC DNA]</scope>
    <source>
        <strain evidence="1">Southern Brazil</strain>
    </source>
</reference>
<protein>
    <submittedName>
        <fullName evidence="1">P18</fullName>
    </submittedName>
</protein>
<name>A0A162GWW8_9BBAC</name>
<organism evidence="1 2">
    <name type="scientific">Mocis latipes granulovirus</name>
    <dbReference type="NCBI Taxonomy" id="2072024"/>
    <lineage>
        <taxon>Viruses</taxon>
        <taxon>Viruses incertae sedis</taxon>
        <taxon>Naldaviricetes</taxon>
        <taxon>Lefavirales</taxon>
        <taxon>Baculoviridae</taxon>
        <taxon>Betabaculovirus</taxon>
        <taxon>Betabaculovirus molatipedis</taxon>
    </lineage>
</organism>
<dbReference type="RefSeq" id="YP_009249923.1">
    <property type="nucleotide sequence ID" value="NC_029996.1"/>
</dbReference>
<dbReference type="Pfam" id="PF05081">
    <property type="entry name" value="AcMNPV_P18"/>
    <property type="match status" value="1"/>
</dbReference>
<sequence length="158" mass="18490">MTRVLNLYTFKPNNVTNGSVDDHFEIVLQGILESLDNKHTDKHACFLEIKQEQKHIFQKMAYDFIHHVEGTFFRNHILLDVLKMYEVYVKEFRDRSAFGQACVTQCIDIVYSVYQIFNRTSDIIVNVKQDIDVNSIVYVLLEGLQASKLINIQKVRAF</sequence>
<proteinExistence type="predicted"/>
<dbReference type="KEGG" id="vg:27429720"/>